<evidence type="ECO:0000256" key="4">
    <source>
        <dbReference type="ARBA" id="ARBA00022833"/>
    </source>
</evidence>
<gene>
    <name evidence="6 8" type="primary">tadA</name>
    <name evidence="8" type="ORF">D9V75_01235</name>
</gene>
<dbReference type="SUPFAM" id="SSF53927">
    <property type="entry name" value="Cytidine deaminase-like"/>
    <property type="match status" value="1"/>
</dbReference>
<dbReference type="EC" id="3.5.4.33" evidence="6"/>
<evidence type="ECO:0000259" key="7">
    <source>
        <dbReference type="PROSITE" id="PS51747"/>
    </source>
</evidence>
<dbReference type="Gene3D" id="3.40.140.10">
    <property type="entry name" value="Cytidine Deaminase, domain 2"/>
    <property type="match status" value="1"/>
</dbReference>
<dbReference type="OrthoDB" id="9802676at2"/>
<name>A0A4D6YET7_9GAMM</name>
<keyword evidence="2 6" id="KW-0479">Metal-binding</keyword>
<evidence type="ECO:0000313" key="8">
    <source>
        <dbReference type="EMBL" id="QCI24334.1"/>
    </source>
</evidence>
<dbReference type="RefSeq" id="WP_158343478.1">
    <property type="nucleotide sequence ID" value="NZ_CP034861.1"/>
</dbReference>
<keyword evidence="4 6" id="KW-0862">Zinc</keyword>
<organism evidence="8 9">
    <name type="scientific">Buchnera aphidicola</name>
    <name type="common">Muscaphis stroyani</name>
    <dbReference type="NCBI Taxonomy" id="1241869"/>
    <lineage>
        <taxon>Bacteria</taxon>
        <taxon>Pseudomonadati</taxon>
        <taxon>Pseudomonadota</taxon>
        <taxon>Gammaproteobacteria</taxon>
        <taxon>Enterobacterales</taxon>
        <taxon>Erwiniaceae</taxon>
        <taxon>Buchnera</taxon>
    </lineage>
</organism>
<feature type="domain" description="CMP/dCMP-type deaminase" evidence="7">
    <location>
        <begin position="4"/>
        <end position="115"/>
    </location>
</feature>
<dbReference type="PANTHER" id="PTHR11079">
    <property type="entry name" value="CYTOSINE DEAMINASE FAMILY MEMBER"/>
    <property type="match status" value="1"/>
</dbReference>
<dbReference type="InterPro" id="IPR028883">
    <property type="entry name" value="tRNA_aden_deaminase"/>
</dbReference>
<keyword evidence="3 6" id="KW-0378">Hydrolase</keyword>
<dbReference type="EMBL" id="CP034861">
    <property type="protein sequence ID" value="QCI24334.1"/>
    <property type="molecule type" value="Genomic_DNA"/>
</dbReference>
<reference evidence="8 9" key="1">
    <citation type="submission" date="2018-12" db="EMBL/GenBank/DDBJ databases">
        <authorList>
            <person name="Chong R.A."/>
        </authorList>
    </citation>
    <scope>NUCLEOTIDE SEQUENCE [LARGE SCALE GENOMIC DNA]</scope>
    <source>
        <strain evidence="8 9">Mst</strain>
    </source>
</reference>
<dbReference type="NCBIfam" id="NF008113">
    <property type="entry name" value="PRK10860.1"/>
    <property type="match status" value="1"/>
</dbReference>
<protein>
    <recommendedName>
        <fullName evidence="6">tRNA-specific adenosine deaminase</fullName>
        <ecNumber evidence="6">3.5.4.33</ecNumber>
    </recommendedName>
</protein>
<comment type="function">
    <text evidence="6">Catalyzes the deamination of adenosine to inosine at the wobble position 34 of tRNA(Arg2).</text>
</comment>
<feature type="binding site" evidence="6">
    <location>
        <position position="55"/>
    </location>
    <ligand>
        <name>Zn(2+)</name>
        <dbReference type="ChEBI" id="CHEBI:29105"/>
        <note>catalytic</note>
    </ligand>
</feature>
<evidence type="ECO:0000256" key="5">
    <source>
        <dbReference type="ARBA" id="ARBA00048045"/>
    </source>
</evidence>
<comment type="subunit">
    <text evidence="6">Homodimer.</text>
</comment>
<evidence type="ECO:0000256" key="6">
    <source>
        <dbReference type="HAMAP-Rule" id="MF_00972"/>
    </source>
</evidence>
<dbReference type="InterPro" id="IPR016193">
    <property type="entry name" value="Cytidine_deaminase-like"/>
</dbReference>
<reference evidence="8 9" key="2">
    <citation type="submission" date="2019-05" db="EMBL/GenBank/DDBJ databases">
        <title>Genome evolution of the obligate endosymbiont Buchnera aphidicola.</title>
        <authorList>
            <person name="Moran N.A."/>
        </authorList>
    </citation>
    <scope>NUCLEOTIDE SEQUENCE [LARGE SCALE GENOMIC DNA]</scope>
    <source>
        <strain evidence="8 9">Mst</strain>
    </source>
</reference>
<evidence type="ECO:0000256" key="1">
    <source>
        <dbReference type="ARBA" id="ARBA00022694"/>
    </source>
</evidence>
<dbReference type="HAMAP" id="MF_00972">
    <property type="entry name" value="tRNA_aden_deaminase"/>
    <property type="match status" value="1"/>
</dbReference>
<feature type="active site" description="Proton donor" evidence="6">
    <location>
        <position position="57"/>
    </location>
</feature>
<evidence type="ECO:0000256" key="2">
    <source>
        <dbReference type="ARBA" id="ARBA00022723"/>
    </source>
</evidence>
<accession>A0A4D6YET7</accession>
<dbReference type="GO" id="GO:0052717">
    <property type="term" value="F:tRNA-specific adenosine-34 deaminase activity"/>
    <property type="evidence" value="ECO:0007669"/>
    <property type="project" value="UniProtKB-UniRule"/>
</dbReference>
<keyword evidence="1 6" id="KW-0819">tRNA processing</keyword>
<dbReference type="AlphaFoldDB" id="A0A4D6YET7"/>
<dbReference type="PROSITE" id="PS51747">
    <property type="entry name" value="CYT_DCMP_DEAMINASES_2"/>
    <property type="match status" value="1"/>
</dbReference>
<evidence type="ECO:0000313" key="9">
    <source>
        <dbReference type="Proteomes" id="UP000298673"/>
    </source>
</evidence>
<evidence type="ECO:0000256" key="3">
    <source>
        <dbReference type="ARBA" id="ARBA00022801"/>
    </source>
</evidence>
<comment type="similarity">
    <text evidence="6">Belongs to the cytidine and deoxycytidylate deaminase family.</text>
</comment>
<sequence>MHFKEDKNWMKFALKYANYAQKIGEIPIGAVLVLKERIIGVGWNSSISNHDPTAHAEIMAFRDAGKNLKNYRLINSTLYVTLQPCIMCCGAIIHSRIKRLVFGTNNNKNDKKCSFKNIFSNSKQDYNLNIKKNVMKHECSKILIDFFKRKRLIEN</sequence>
<dbReference type="GO" id="GO:0008270">
    <property type="term" value="F:zinc ion binding"/>
    <property type="evidence" value="ECO:0007669"/>
    <property type="project" value="UniProtKB-UniRule"/>
</dbReference>
<feature type="binding site" evidence="6">
    <location>
        <position position="88"/>
    </location>
    <ligand>
        <name>Zn(2+)</name>
        <dbReference type="ChEBI" id="CHEBI:29105"/>
        <note>catalytic</note>
    </ligand>
</feature>
<dbReference type="CDD" id="cd01285">
    <property type="entry name" value="nucleoside_deaminase"/>
    <property type="match status" value="1"/>
</dbReference>
<proteinExistence type="inferred from homology"/>
<dbReference type="Proteomes" id="UP000298673">
    <property type="component" value="Chromosome"/>
</dbReference>
<feature type="binding site" evidence="6">
    <location>
        <position position="85"/>
    </location>
    <ligand>
        <name>Zn(2+)</name>
        <dbReference type="ChEBI" id="CHEBI:29105"/>
        <note>catalytic</note>
    </ligand>
</feature>
<dbReference type="InterPro" id="IPR002125">
    <property type="entry name" value="CMP_dCMP_dom"/>
</dbReference>
<dbReference type="Pfam" id="PF00383">
    <property type="entry name" value="dCMP_cyt_deam_1"/>
    <property type="match status" value="1"/>
</dbReference>
<dbReference type="GO" id="GO:0002100">
    <property type="term" value="P:tRNA wobble adenosine to inosine editing"/>
    <property type="evidence" value="ECO:0007669"/>
    <property type="project" value="UniProtKB-UniRule"/>
</dbReference>
<dbReference type="PANTHER" id="PTHR11079:SF202">
    <property type="entry name" value="TRNA-SPECIFIC ADENOSINE DEAMINASE"/>
    <property type="match status" value="1"/>
</dbReference>
<comment type="catalytic activity">
    <reaction evidence="5 6">
        <text>adenosine(34) in tRNA + H2O + H(+) = inosine(34) in tRNA + NH4(+)</text>
        <dbReference type="Rhea" id="RHEA:43168"/>
        <dbReference type="Rhea" id="RHEA-COMP:10373"/>
        <dbReference type="Rhea" id="RHEA-COMP:10374"/>
        <dbReference type="ChEBI" id="CHEBI:15377"/>
        <dbReference type="ChEBI" id="CHEBI:15378"/>
        <dbReference type="ChEBI" id="CHEBI:28938"/>
        <dbReference type="ChEBI" id="CHEBI:74411"/>
        <dbReference type="ChEBI" id="CHEBI:82852"/>
        <dbReference type="EC" id="3.5.4.33"/>
    </reaction>
</comment>
<comment type="cofactor">
    <cofactor evidence="6">
        <name>Zn(2+)</name>
        <dbReference type="ChEBI" id="CHEBI:29105"/>
    </cofactor>
    <text evidence="6">Binds 1 zinc ion per subunit.</text>
</comment>